<gene>
    <name evidence="2" type="ORF">P691DRAFT_812143</name>
</gene>
<dbReference type="AlphaFoldDB" id="A0A9P6C592"/>
<feature type="region of interest" description="Disordered" evidence="1">
    <location>
        <begin position="91"/>
        <end position="112"/>
    </location>
</feature>
<name>A0A9P6C592_9AGAR</name>
<dbReference type="InterPro" id="IPR032675">
    <property type="entry name" value="LRR_dom_sf"/>
</dbReference>
<dbReference type="OrthoDB" id="2021138at2759"/>
<protein>
    <submittedName>
        <fullName evidence="2">Uncharacterized protein</fullName>
    </submittedName>
</protein>
<evidence type="ECO:0000256" key="1">
    <source>
        <dbReference type="SAM" id="MobiDB-lite"/>
    </source>
</evidence>
<dbReference type="Gene3D" id="3.80.10.10">
    <property type="entry name" value="Ribonuclease Inhibitor"/>
    <property type="match status" value="1"/>
</dbReference>
<proteinExistence type="predicted"/>
<accession>A0A9P6C592</accession>
<reference evidence="2" key="1">
    <citation type="submission" date="2020-11" db="EMBL/GenBank/DDBJ databases">
        <authorList>
            <consortium name="DOE Joint Genome Institute"/>
            <person name="Ahrendt S."/>
            <person name="Riley R."/>
            <person name="Andreopoulos W."/>
            <person name="Labutti K."/>
            <person name="Pangilinan J."/>
            <person name="Ruiz-Duenas F.J."/>
            <person name="Barrasa J.M."/>
            <person name="Sanchez-Garcia M."/>
            <person name="Camarero S."/>
            <person name="Miyauchi S."/>
            <person name="Serrano A."/>
            <person name="Linde D."/>
            <person name="Babiker R."/>
            <person name="Drula E."/>
            <person name="Ayuso-Fernandez I."/>
            <person name="Pacheco R."/>
            <person name="Padilla G."/>
            <person name="Ferreira P."/>
            <person name="Barriuso J."/>
            <person name="Kellner H."/>
            <person name="Castanera R."/>
            <person name="Alfaro M."/>
            <person name="Ramirez L."/>
            <person name="Pisabarro A.G."/>
            <person name="Kuo A."/>
            <person name="Tritt A."/>
            <person name="Lipzen A."/>
            <person name="He G."/>
            <person name="Yan M."/>
            <person name="Ng V."/>
            <person name="Cullen D."/>
            <person name="Martin F."/>
            <person name="Rosso M.-N."/>
            <person name="Henrissat B."/>
            <person name="Hibbett D."/>
            <person name="Martinez A.T."/>
            <person name="Grigoriev I.V."/>
        </authorList>
    </citation>
    <scope>NUCLEOTIDE SEQUENCE</scope>
    <source>
        <strain evidence="2">MF-IS2</strain>
    </source>
</reference>
<dbReference type="Proteomes" id="UP000807342">
    <property type="component" value="Unassembled WGS sequence"/>
</dbReference>
<dbReference type="EMBL" id="MU151126">
    <property type="protein sequence ID" value="KAF9449575.1"/>
    <property type="molecule type" value="Genomic_DNA"/>
</dbReference>
<keyword evidence="3" id="KW-1185">Reference proteome</keyword>
<evidence type="ECO:0000313" key="2">
    <source>
        <dbReference type="EMBL" id="KAF9449575.1"/>
    </source>
</evidence>
<sequence>MPKLCEACLCGNEMTTLLAEDLARLRELHTLYLGGNKLAALSMELFNLNWLVVIDMSNNDLRYNVNTHELDWNWNYDKSLQQSGTSIYQATRVSQSKPATDPLESHGAVTGPNTARIPSLVL</sequence>
<organism evidence="2 3">
    <name type="scientific">Macrolepiota fuliginosa MF-IS2</name>
    <dbReference type="NCBI Taxonomy" id="1400762"/>
    <lineage>
        <taxon>Eukaryota</taxon>
        <taxon>Fungi</taxon>
        <taxon>Dikarya</taxon>
        <taxon>Basidiomycota</taxon>
        <taxon>Agaricomycotina</taxon>
        <taxon>Agaricomycetes</taxon>
        <taxon>Agaricomycetidae</taxon>
        <taxon>Agaricales</taxon>
        <taxon>Agaricineae</taxon>
        <taxon>Agaricaceae</taxon>
        <taxon>Macrolepiota</taxon>
    </lineage>
</organism>
<dbReference type="SUPFAM" id="SSF52058">
    <property type="entry name" value="L domain-like"/>
    <property type="match status" value="1"/>
</dbReference>
<comment type="caution">
    <text evidence="2">The sequence shown here is derived from an EMBL/GenBank/DDBJ whole genome shotgun (WGS) entry which is preliminary data.</text>
</comment>
<evidence type="ECO:0000313" key="3">
    <source>
        <dbReference type="Proteomes" id="UP000807342"/>
    </source>
</evidence>